<keyword evidence="4" id="KW-1185">Reference proteome</keyword>
<feature type="domain" description="Thioredoxin" evidence="2">
    <location>
        <begin position="240"/>
        <end position="396"/>
    </location>
</feature>
<dbReference type="OrthoDB" id="616241at2"/>
<comment type="caution">
    <text evidence="3">The sequence shown here is derived from an EMBL/GenBank/DDBJ whole genome shotgun (WGS) entry which is preliminary data.</text>
</comment>
<dbReference type="PANTHER" id="PTHR42852">
    <property type="entry name" value="THIOL:DISULFIDE INTERCHANGE PROTEIN DSBE"/>
    <property type="match status" value="1"/>
</dbReference>
<evidence type="ECO:0000313" key="3">
    <source>
        <dbReference type="EMBL" id="TDO20782.1"/>
    </source>
</evidence>
<reference evidence="3 4" key="1">
    <citation type="submission" date="2019-03" db="EMBL/GenBank/DDBJ databases">
        <title>Genomic Encyclopedia of Archaeal and Bacterial Type Strains, Phase II (KMG-II): from individual species to whole genera.</title>
        <authorList>
            <person name="Goeker M."/>
        </authorList>
    </citation>
    <scope>NUCLEOTIDE SEQUENCE [LARGE SCALE GENOMIC DNA]</scope>
    <source>
        <strain evidence="3 4">DSM 19034</strain>
    </source>
</reference>
<dbReference type="PROSITE" id="PS51352">
    <property type="entry name" value="THIOREDOXIN_2"/>
    <property type="match status" value="1"/>
</dbReference>
<dbReference type="Pfam" id="PF00578">
    <property type="entry name" value="AhpC-TSA"/>
    <property type="match status" value="1"/>
</dbReference>
<dbReference type="AlphaFoldDB" id="A0A4R6IFC8"/>
<dbReference type="InterPro" id="IPR036249">
    <property type="entry name" value="Thioredoxin-like_sf"/>
</dbReference>
<protein>
    <submittedName>
        <fullName evidence="3">Peroxiredoxin</fullName>
    </submittedName>
</protein>
<dbReference type="GO" id="GO:0016491">
    <property type="term" value="F:oxidoreductase activity"/>
    <property type="evidence" value="ECO:0007669"/>
    <property type="project" value="InterPro"/>
</dbReference>
<feature type="signal peptide" evidence="1">
    <location>
        <begin position="1"/>
        <end position="20"/>
    </location>
</feature>
<accession>A0A4R6IFC8</accession>
<feature type="chain" id="PRO_5020483570" evidence="1">
    <location>
        <begin position="21"/>
        <end position="407"/>
    </location>
</feature>
<gene>
    <name evidence="3" type="ORF">CLV32_3416</name>
</gene>
<dbReference type="PANTHER" id="PTHR42852:SF13">
    <property type="entry name" value="PROTEIN DIPZ"/>
    <property type="match status" value="1"/>
</dbReference>
<evidence type="ECO:0000256" key="1">
    <source>
        <dbReference type="SAM" id="SignalP"/>
    </source>
</evidence>
<sequence>MNIHRLLFLLVVLFTSVVQAQTKSFIPEGSWRGVFDQADGTKVPFNFEVEGKSAAHAKIYLLNGGERFEGGRFRQAGDSLFISFDQFDNEFALKIENEKLTGVLRKKDQLGRSTPIEAIHGETYRFADSVEKPSGDISGKYEITFSGRNGVEEKKVGLFTQNGNKLSATFMSITGDSRYLEGLVQGNSFHLSSFIGGGISYYTGTIDSVGLLRGTANGQPFKGNKNSNAALPDAYQLTYLKEGYRTFDFSLPDAAGKQVSLKDEKFKNKVVIVTIGGTWCPNCIDEAAFVSPWYKKNKHRGVEVVGVQFERKSDQEYVKTAMENFKKRFDIDYTEVFGGLADKKAVAASFPALNSFLSFPTILFIDKRGNVDKIYTGFTGPATGEYYTRFIKEFNEEVDKLLGQPTG</sequence>
<proteinExistence type="predicted"/>
<keyword evidence="1" id="KW-0732">Signal</keyword>
<dbReference type="InterPro" id="IPR050553">
    <property type="entry name" value="Thioredoxin_ResA/DsbE_sf"/>
</dbReference>
<evidence type="ECO:0000259" key="2">
    <source>
        <dbReference type="PROSITE" id="PS51352"/>
    </source>
</evidence>
<dbReference type="GO" id="GO:0016209">
    <property type="term" value="F:antioxidant activity"/>
    <property type="evidence" value="ECO:0007669"/>
    <property type="project" value="InterPro"/>
</dbReference>
<dbReference type="Proteomes" id="UP000295499">
    <property type="component" value="Unassembled WGS sequence"/>
</dbReference>
<organism evidence="3 4">
    <name type="scientific">Pedobacter duraquae</name>
    <dbReference type="NCBI Taxonomy" id="425511"/>
    <lineage>
        <taxon>Bacteria</taxon>
        <taxon>Pseudomonadati</taxon>
        <taxon>Bacteroidota</taxon>
        <taxon>Sphingobacteriia</taxon>
        <taxon>Sphingobacteriales</taxon>
        <taxon>Sphingobacteriaceae</taxon>
        <taxon>Pedobacter</taxon>
    </lineage>
</organism>
<dbReference type="CDD" id="cd02966">
    <property type="entry name" value="TlpA_like_family"/>
    <property type="match status" value="1"/>
</dbReference>
<evidence type="ECO:0000313" key="4">
    <source>
        <dbReference type="Proteomes" id="UP000295499"/>
    </source>
</evidence>
<dbReference type="RefSeq" id="WP_133557555.1">
    <property type="nucleotide sequence ID" value="NZ_SNWM01000004.1"/>
</dbReference>
<dbReference type="SUPFAM" id="SSF52833">
    <property type="entry name" value="Thioredoxin-like"/>
    <property type="match status" value="1"/>
</dbReference>
<dbReference type="Gene3D" id="3.40.30.10">
    <property type="entry name" value="Glutaredoxin"/>
    <property type="match status" value="1"/>
</dbReference>
<dbReference type="InterPro" id="IPR013766">
    <property type="entry name" value="Thioredoxin_domain"/>
</dbReference>
<name>A0A4R6IFC8_9SPHI</name>
<dbReference type="EMBL" id="SNWM01000004">
    <property type="protein sequence ID" value="TDO20782.1"/>
    <property type="molecule type" value="Genomic_DNA"/>
</dbReference>
<dbReference type="InterPro" id="IPR000866">
    <property type="entry name" value="AhpC/TSA"/>
</dbReference>